<dbReference type="AlphaFoldDB" id="A0A2M6XU02"/>
<name>A0A2M6XU02_9BACT</name>
<feature type="transmembrane region" description="Helical" evidence="1">
    <location>
        <begin position="30"/>
        <end position="55"/>
    </location>
</feature>
<dbReference type="InterPro" id="IPR009577">
    <property type="entry name" value="Sm_multidrug_ex"/>
</dbReference>
<feature type="transmembrane region" description="Helical" evidence="1">
    <location>
        <begin position="128"/>
        <end position="146"/>
    </location>
</feature>
<feature type="transmembrane region" description="Helical" evidence="1">
    <location>
        <begin position="94"/>
        <end position="122"/>
    </location>
</feature>
<dbReference type="PANTHER" id="PTHR36007">
    <property type="entry name" value="TRANSPORT PROTEIN-RELATED"/>
    <property type="match status" value="1"/>
</dbReference>
<feature type="transmembrane region" description="Helical" evidence="1">
    <location>
        <begin position="158"/>
        <end position="176"/>
    </location>
</feature>
<accession>A0A2M6XU02</accession>
<organism evidence="2 3">
    <name type="scientific">bacterium (Candidatus Gribaldobacteria) CG08_land_8_20_14_0_20_39_15</name>
    <dbReference type="NCBI Taxonomy" id="2014273"/>
    <lineage>
        <taxon>Bacteria</taxon>
        <taxon>Candidatus Gribaldobacteria</taxon>
    </lineage>
</organism>
<reference evidence="3" key="1">
    <citation type="submission" date="2017-09" db="EMBL/GenBank/DDBJ databases">
        <title>Depth-based differentiation of microbial function through sediment-hosted aquifers and enrichment of novel symbionts in the deep terrestrial subsurface.</title>
        <authorList>
            <person name="Probst A.J."/>
            <person name="Ladd B."/>
            <person name="Jarett J.K."/>
            <person name="Geller-Mcgrath D.E."/>
            <person name="Sieber C.M.K."/>
            <person name="Emerson J.B."/>
            <person name="Anantharaman K."/>
            <person name="Thomas B.C."/>
            <person name="Malmstrom R."/>
            <person name="Stieglmeier M."/>
            <person name="Klingl A."/>
            <person name="Woyke T."/>
            <person name="Ryan C.M."/>
            <person name="Banfield J.F."/>
        </authorList>
    </citation>
    <scope>NUCLEOTIDE SEQUENCE [LARGE SCALE GENOMIC DNA]</scope>
</reference>
<dbReference type="Proteomes" id="UP000229784">
    <property type="component" value="Unassembled WGS sequence"/>
</dbReference>
<proteinExistence type="predicted"/>
<keyword evidence="1" id="KW-1133">Transmembrane helix</keyword>
<gene>
    <name evidence="2" type="ORF">COT20_02625</name>
</gene>
<keyword evidence="1" id="KW-0812">Transmembrane</keyword>
<evidence type="ECO:0000313" key="2">
    <source>
        <dbReference type="EMBL" id="PIU14592.1"/>
    </source>
</evidence>
<dbReference type="PANTHER" id="PTHR36007:SF2">
    <property type="entry name" value="TRANSPORT PROTEIN-RELATED"/>
    <property type="match status" value="1"/>
</dbReference>
<evidence type="ECO:0000313" key="3">
    <source>
        <dbReference type="Proteomes" id="UP000229784"/>
    </source>
</evidence>
<keyword evidence="1" id="KW-0472">Membrane</keyword>
<evidence type="ECO:0000256" key="1">
    <source>
        <dbReference type="SAM" id="Phobius"/>
    </source>
</evidence>
<dbReference type="Pfam" id="PF06695">
    <property type="entry name" value="Sm_multidrug_ex"/>
    <property type="match status" value="1"/>
</dbReference>
<dbReference type="EMBL" id="PEXQ01000065">
    <property type="protein sequence ID" value="PIU14592.1"/>
    <property type="molecule type" value="Genomic_DNA"/>
</dbReference>
<comment type="caution">
    <text evidence="2">The sequence shown here is derived from an EMBL/GenBank/DDBJ whole genome shotgun (WGS) entry which is preliminary data.</text>
</comment>
<sequence>MTGILETFLLAMTPIGELRAAIPAGLAVYHLNWLVVYFIAIIGNLIPSVLLLLILKPLSVTLSQRTKWGGKFFAWLFNKGQKRAAKLPGKQSTYWALAAFVAVPLPITGAWTGSLIALVLGLDFKKTLLAIIVGVFTAGIIVTIVAKTGIAINRYFGPPTLLAVIFIVGLSFGVYYKLKS</sequence>
<protein>
    <submittedName>
        <fullName evidence="2">Ligand-binding protein SH3</fullName>
    </submittedName>
</protein>